<dbReference type="EMBL" id="CP071091">
    <property type="protein sequence ID" value="QSQ13730.1"/>
    <property type="molecule type" value="Genomic_DNA"/>
</dbReference>
<dbReference type="InterPro" id="IPR001736">
    <property type="entry name" value="PLipase_D/transphosphatidylase"/>
</dbReference>
<gene>
    <name evidence="8" type="ORF">JY572_36275</name>
</gene>
<evidence type="ECO:0000259" key="7">
    <source>
        <dbReference type="PROSITE" id="PS50035"/>
    </source>
</evidence>
<evidence type="ECO:0000256" key="5">
    <source>
        <dbReference type="ARBA" id="ARBA00022963"/>
    </source>
</evidence>
<dbReference type="SUPFAM" id="SSF56024">
    <property type="entry name" value="Phospholipase D/nuclease"/>
    <property type="match status" value="2"/>
</dbReference>
<dbReference type="Pfam" id="PF13091">
    <property type="entry name" value="PLDc_2"/>
    <property type="match status" value="2"/>
</dbReference>
<evidence type="ECO:0000256" key="3">
    <source>
        <dbReference type="ARBA" id="ARBA00012027"/>
    </source>
</evidence>
<dbReference type="RefSeq" id="WP_206715533.1">
    <property type="nucleotide sequence ID" value="NZ_CP071091.1"/>
</dbReference>
<keyword evidence="9" id="KW-1185">Reference proteome</keyword>
<protein>
    <recommendedName>
        <fullName evidence="3">phospholipase D</fullName>
        <ecNumber evidence="3">3.1.4.4</ecNumber>
    </recommendedName>
</protein>
<proteinExistence type="inferred from homology"/>
<keyword evidence="6" id="KW-0443">Lipid metabolism</keyword>
<evidence type="ECO:0000313" key="9">
    <source>
        <dbReference type="Proteomes" id="UP000663090"/>
    </source>
</evidence>
<evidence type="ECO:0000256" key="4">
    <source>
        <dbReference type="ARBA" id="ARBA00022801"/>
    </source>
</evidence>
<dbReference type="EC" id="3.1.4.4" evidence="3"/>
<keyword evidence="4" id="KW-0378">Hydrolase</keyword>
<evidence type="ECO:0000256" key="2">
    <source>
        <dbReference type="ARBA" id="ARBA00008664"/>
    </source>
</evidence>
<dbReference type="PANTHER" id="PTHR43856:SF1">
    <property type="entry name" value="MITOCHONDRIAL CARDIOLIPIN HYDROLASE"/>
    <property type="match status" value="1"/>
</dbReference>
<dbReference type="PANTHER" id="PTHR43856">
    <property type="entry name" value="CARDIOLIPIN HYDROLASE"/>
    <property type="match status" value="1"/>
</dbReference>
<evidence type="ECO:0000256" key="6">
    <source>
        <dbReference type="ARBA" id="ARBA00023098"/>
    </source>
</evidence>
<dbReference type="PROSITE" id="PS50035">
    <property type="entry name" value="PLD"/>
    <property type="match status" value="1"/>
</dbReference>
<name>A0ABX7N4S5_9BACT</name>
<keyword evidence="5" id="KW-0442">Lipid degradation</keyword>
<dbReference type="InterPro" id="IPR051406">
    <property type="entry name" value="PLD_domain"/>
</dbReference>
<comment type="catalytic activity">
    <reaction evidence="1">
        <text>a 1,2-diacyl-sn-glycero-3-phosphocholine + H2O = a 1,2-diacyl-sn-glycero-3-phosphate + choline + H(+)</text>
        <dbReference type="Rhea" id="RHEA:14445"/>
        <dbReference type="ChEBI" id="CHEBI:15354"/>
        <dbReference type="ChEBI" id="CHEBI:15377"/>
        <dbReference type="ChEBI" id="CHEBI:15378"/>
        <dbReference type="ChEBI" id="CHEBI:57643"/>
        <dbReference type="ChEBI" id="CHEBI:58608"/>
        <dbReference type="EC" id="3.1.4.4"/>
    </reaction>
</comment>
<organism evidence="8 9">
    <name type="scientific">Myxococcus landrumensis</name>
    <dbReference type="NCBI Taxonomy" id="2813577"/>
    <lineage>
        <taxon>Bacteria</taxon>
        <taxon>Pseudomonadati</taxon>
        <taxon>Myxococcota</taxon>
        <taxon>Myxococcia</taxon>
        <taxon>Myxococcales</taxon>
        <taxon>Cystobacterineae</taxon>
        <taxon>Myxococcaceae</taxon>
        <taxon>Myxococcus</taxon>
    </lineage>
</organism>
<reference evidence="8 9" key="1">
    <citation type="submission" date="2021-02" db="EMBL/GenBank/DDBJ databases">
        <title>De Novo genome assembly of isolated myxobacteria.</title>
        <authorList>
            <person name="Stevens D.C."/>
        </authorList>
    </citation>
    <scope>NUCLEOTIDE SEQUENCE [LARGE SCALE GENOMIC DNA]</scope>
    <source>
        <strain evidence="8 9">SCHIC003</strain>
    </source>
</reference>
<sequence>MRHRKTNRDGLTVTSIAGTHVVILGIDLPPAKAKGLLGFAIRRADPEEDEDYYLRGMRTFEASYPNPPAGLLASTREHPVQDFFWSDFTAKPGRNYTYEVIPVRGRPKNLRYDLGTTIEVETEPERLPANKSGHSIWFNRAVIGSQAYSTKWKLPPDKLEGQERKDAYKWLSRGLEEALNDFIDEAKTPGAGLRAALYEFSHEPFAATFAAAAKVCKDVKFVYDARLKTGRDGKPDSSELSRVKRAKALFKRYGLDATPRKSDPNNISHNKFVVLLRGRQPVAVWTGSMNLTESGVFGHANVGHLVRDRDVAQAYLDYWNRLVEDPAISDLREQNEDETPTLVDHPCPPGITPLFSPRKGTTQLQWYADELDGASALSCFTGAFGVNKKLLAKYQEDRDYLRYLFLERWGTNAKVAAETREKLGIDPDVMVAVGTTMQDDILHRWLLEQTNTLSKNIKYVHTKFALIDAFGPQPTVITGSANFSDASTSGNDENMLIIRGDRRVADIYAGEFMRLWRHHRFRFIVNKIAEKTGEVMGPRYLDETSKWTVPFFKKNHPKFRLRAALTGATV</sequence>
<dbReference type="InterPro" id="IPR025202">
    <property type="entry name" value="PLD-like_dom"/>
</dbReference>
<dbReference type="Proteomes" id="UP000663090">
    <property type="component" value="Chromosome"/>
</dbReference>
<evidence type="ECO:0000313" key="8">
    <source>
        <dbReference type="EMBL" id="QSQ13730.1"/>
    </source>
</evidence>
<evidence type="ECO:0000256" key="1">
    <source>
        <dbReference type="ARBA" id="ARBA00000798"/>
    </source>
</evidence>
<feature type="domain" description="PLD phosphodiesterase" evidence="7">
    <location>
        <begin position="456"/>
        <end position="487"/>
    </location>
</feature>
<accession>A0ABX7N4S5</accession>
<dbReference type="Gene3D" id="3.30.870.10">
    <property type="entry name" value="Endonuclease Chain A"/>
    <property type="match status" value="2"/>
</dbReference>
<comment type="similarity">
    <text evidence="2">Belongs to the phospholipase D family.</text>
</comment>